<evidence type="ECO:0000313" key="3">
    <source>
        <dbReference type="EMBL" id="ELR05665.1"/>
    </source>
</evidence>
<feature type="region of interest" description="Disordered" evidence="1">
    <location>
        <begin position="320"/>
        <end position="382"/>
    </location>
</feature>
<dbReference type="HOGENOM" id="CLU_043313_0_0_1"/>
<evidence type="ECO:0000259" key="2">
    <source>
        <dbReference type="Pfam" id="PF22893"/>
    </source>
</evidence>
<dbReference type="STRING" id="658429.L8FXH3"/>
<reference evidence="4" key="1">
    <citation type="submission" date="2010-09" db="EMBL/GenBank/DDBJ databases">
        <title>The genome sequence of Geomyces destructans 20631-21.</title>
        <authorList>
            <consortium name="The Broad Institute Genome Sequencing Platform"/>
            <person name="Cuomo C.A."/>
            <person name="Blehert D.S."/>
            <person name="Lorch J.M."/>
            <person name="Young S.K."/>
            <person name="Zeng Q."/>
            <person name="Gargeya S."/>
            <person name="Fitzgerald M."/>
            <person name="Haas B."/>
            <person name="Abouelleil A."/>
            <person name="Alvarado L."/>
            <person name="Arachchi H.M."/>
            <person name="Berlin A."/>
            <person name="Brown A."/>
            <person name="Chapman S.B."/>
            <person name="Chen Z."/>
            <person name="Dunbar C."/>
            <person name="Freedman E."/>
            <person name="Gearin G."/>
            <person name="Gellesch M."/>
            <person name="Goldberg J."/>
            <person name="Griggs A."/>
            <person name="Gujja S."/>
            <person name="Heiman D."/>
            <person name="Howarth C."/>
            <person name="Larson L."/>
            <person name="Lui A."/>
            <person name="MacDonald P.J.P."/>
            <person name="Montmayeur A."/>
            <person name="Murphy C."/>
            <person name="Neiman D."/>
            <person name="Pearson M."/>
            <person name="Priest M."/>
            <person name="Roberts A."/>
            <person name="Saif S."/>
            <person name="Shea T."/>
            <person name="Shenoy N."/>
            <person name="Sisk P."/>
            <person name="Stolte C."/>
            <person name="Sykes S."/>
            <person name="Wortman J."/>
            <person name="Nusbaum C."/>
            <person name="Birren B."/>
        </authorList>
    </citation>
    <scope>NUCLEOTIDE SEQUENCE [LARGE SCALE GENOMIC DNA]</scope>
    <source>
        <strain evidence="4">ATCC MYA-4855 / 20631-21</strain>
    </source>
</reference>
<dbReference type="Pfam" id="PF22893">
    <property type="entry name" value="ULD_2"/>
    <property type="match status" value="1"/>
</dbReference>
<feature type="domain" description="Ubiquitin-like" evidence="2">
    <location>
        <begin position="242"/>
        <end position="325"/>
    </location>
</feature>
<dbReference type="Proteomes" id="UP000011064">
    <property type="component" value="Unassembled WGS sequence"/>
</dbReference>
<proteinExistence type="predicted"/>
<dbReference type="VEuPathDB" id="FungiDB:GMDG_07508"/>
<dbReference type="InterPro" id="IPR054464">
    <property type="entry name" value="ULD_fung"/>
</dbReference>
<sequence>MAAAGPFASQAEKTKQEIVLLPSHWVYPYNWREKEPRSICSVQAETFDAKACKERLEVDKKGSISITYWSHTHDNKNDHAKNIDNKMGWVLFRKEELKAPQRCIAHQAKQYLGFTCYSSISRANAKCSFAISSHVSEFSFDIIALPPSGSQLESQLPGHLDVVKISHPLTDTLDMGETDDSIEARFAKLEEQHSDKESKNSLENGIFSRFEKELRAQQEEETQNSDQLIDLDKMMMRTKRETQMSIKFKDAVGHKFTFPFHIICKWAGMEDINNQAFLHVDVLGPPVQEGHYDLIGPNVEIFLPQVWESVIEPDMSITMAMWPMPEPPKNSSNDDDDDDDDQSSRSASPTLVDPDGLSPSESKKGRHWRIFKRWPNSASKEK</sequence>
<keyword evidence="4" id="KW-1185">Reference proteome</keyword>
<dbReference type="AlphaFoldDB" id="L8FXH3"/>
<accession>L8FXH3</accession>
<name>L8FXH3_PSED2</name>
<dbReference type="InParanoid" id="L8FXH3"/>
<evidence type="ECO:0000256" key="1">
    <source>
        <dbReference type="SAM" id="MobiDB-lite"/>
    </source>
</evidence>
<organism evidence="3 4">
    <name type="scientific">Pseudogymnoascus destructans (strain ATCC MYA-4855 / 20631-21)</name>
    <name type="common">Bat white-nose syndrome fungus</name>
    <name type="synonym">Geomyces destructans</name>
    <dbReference type="NCBI Taxonomy" id="658429"/>
    <lineage>
        <taxon>Eukaryota</taxon>
        <taxon>Fungi</taxon>
        <taxon>Dikarya</taxon>
        <taxon>Ascomycota</taxon>
        <taxon>Pezizomycotina</taxon>
        <taxon>Leotiomycetes</taxon>
        <taxon>Thelebolales</taxon>
        <taxon>Thelebolaceae</taxon>
        <taxon>Pseudogymnoascus</taxon>
    </lineage>
</organism>
<dbReference type="OrthoDB" id="3045089at2759"/>
<gene>
    <name evidence="3" type="ORF">GMDG_07508</name>
</gene>
<protein>
    <recommendedName>
        <fullName evidence="2">Ubiquitin-like domain-containing protein</fullName>
    </recommendedName>
</protein>
<dbReference type="EMBL" id="GL573399">
    <property type="protein sequence ID" value="ELR05665.1"/>
    <property type="molecule type" value="Genomic_DNA"/>
</dbReference>
<evidence type="ECO:0000313" key="4">
    <source>
        <dbReference type="Proteomes" id="UP000011064"/>
    </source>
</evidence>